<gene>
    <name evidence="1" type="ORF">H1164_04190</name>
</gene>
<dbReference type="AlphaFoldDB" id="A0A7W2AHV2"/>
<accession>A0A7W2AHV2</accession>
<comment type="caution">
    <text evidence="1">The sequence shown here is derived from an EMBL/GenBank/DDBJ whole genome shotgun (WGS) entry which is preliminary data.</text>
</comment>
<evidence type="ECO:0000313" key="2">
    <source>
        <dbReference type="Proteomes" id="UP000530514"/>
    </source>
</evidence>
<protein>
    <submittedName>
        <fullName evidence="1">Uncharacterized protein</fullName>
    </submittedName>
</protein>
<organism evidence="1 2">
    <name type="scientific">Thermoactinomyces daqus</name>
    <dbReference type="NCBI Taxonomy" id="1329516"/>
    <lineage>
        <taxon>Bacteria</taxon>
        <taxon>Bacillati</taxon>
        <taxon>Bacillota</taxon>
        <taxon>Bacilli</taxon>
        <taxon>Bacillales</taxon>
        <taxon>Thermoactinomycetaceae</taxon>
        <taxon>Thermoactinomyces</taxon>
    </lineage>
</organism>
<evidence type="ECO:0000313" key="1">
    <source>
        <dbReference type="EMBL" id="MBA4542099.1"/>
    </source>
</evidence>
<dbReference type="RefSeq" id="WP_033099486.1">
    <property type="nucleotide sequence ID" value="NZ_JACEIP010000004.1"/>
</dbReference>
<dbReference type="EMBL" id="JACEIP010000004">
    <property type="protein sequence ID" value="MBA4542099.1"/>
    <property type="molecule type" value="Genomic_DNA"/>
</dbReference>
<proteinExistence type="predicted"/>
<dbReference type="Proteomes" id="UP000530514">
    <property type="component" value="Unassembled WGS sequence"/>
</dbReference>
<sequence length="63" mass="7166">MSKEIKKELKNELEQLTVVEAKELQVGNAFHAFRFSSAIEELDVVEANELKVGNAFHAFRFNA</sequence>
<name>A0A7W2AHV2_9BACL</name>
<keyword evidence="2" id="KW-1185">Reference proteome</keyword>
<reference evidence="1 2" key="1">
    <citation type="submission" date="2020-07" db="EMBL/GenBank/DDBJ databases">
        <authorList>
            <person name="Feng H."/>
        </authorList>
    </citation>
    <scope>NUCLEOTIDE SEQUENCE [LARGE SCALE GENOMIC DNA]</scope>
    <source>
        <strain evidence="2">s-11</strain>
    </source>
</reference>